<keyword evidence="2" id="KW-1185">Reference proteome</keyword>
<gene>
    <name evidence="1" type="ORF">EST38_g13851</name>
</gene>
<comment type="caution">
    <text evidence="1">The sequence shown here is derived from an EMBL/GenBank/DDBJ whole genome shotgun (WGS) entry which is preliminary data.</text>
</comment>
<reference evidence="1 2" key="1">
    <citation type="submission" date="2019-01" db="EMBL/GenBank/DDBJ databases">
        <title>Draft genome sequence of Psathyrella aberdarensis IHI B618.</title>
        <authorList>
            <person name="Buettner E."/>
            <person name="Kellner H."/>
        </authorList>
    </citation>
    <scope>NUCLEOTIDE SEQUENCE [LARGE SCALE GENOMIC DNA]</scope>
    <source>
        <strain evidence="1 2">IHI B618</strain>
    </source>
</reference>
<proteinExistence type="predicted"/>
<organism evidence="1 2">
    <name type="scientific">Candolleomyces aberdarensis</name>
    <dbReference type="NCBI Taxonomy" id="2316362"/>
    <lineage>
        <taxon>Eukaryota</taxon>
        <taxon>Fungi</taxon>
        <taxon>Dikarya</taxon>
        <taxon>Basidiomycota</taxon>
        <taxon>Agaricomycotina</taxon>
        <taxon>Agaricomycetes</taxon>
        <taxon>Agaricomycetidae</taxon>
        <taxon>Agaricales</taxon>
        <taxon>Agaricineae</taxon>
        <taxon>Psathyrellaceae</taxon>
        <taxon>Candolleomyces</taxon>
    </lineage>
</organism>
<protein>
    <submittedName>
        <fullName evidence="1">Uncharacterized protein</fullName>
    </submittedName>
</protein>
<evidence type="ECO:0000313" key="1">
    <source>
        <dbReference type="EMBL" id="RXW12003.1"/>
    </source>
</evidence>
<dbReference type="OrthoDB" id="3200752at2759"/>
<sequence>MPTKDKDVLPGLKFLKLCARYTQDLVWEYIKVELETIVKVFLTAWKNPVIIENSFEELVEASKGKKGGKSRD</sequence>
<dbReference type="Proteomes" id="UP000290288">
    <property type="component" value="Unassembled WGS sequence"/>
</dbReference>
<dbReference type="EMBL" id="SDEE01001472">
    <property type="protein sequence ID" value="RXW12003.1"/>
    <property type="molecule type" value="Genomic_DNA"/>
</dbReference>
<dbReference type="AlphaFoldDB" id="A0A4Q2CYX8"/>
<accession>A0A4Q2CYX8</accession>
<evidence type="ECO:0000313" key="2">
    <source>
        <dbReference type="Proteomes" id="UP000290288"/>
    </source>
</evidence>
<name>A0A4Q2CYX8_9AGAR</name>